<evidence type="ECO:0000313" key="1">
    <source>
        <dbReference type="EMBL" id="KAA6399637.1"/>
    </source>
</evidence>
<dbReference type="AlphaFoldDB" id="A0A5J4WX50"/>
<proteinExistence type="predicted"/>
<reference evidence="1 2" key="1">
    <citation type="submission" date="2019-03" db="EMBL/GenBank/DDBJ databases">
        <title>Single cell metagenomics reveals metabolic interactions within the superorganism composed of flagellate Streblomastix strix and complex community of Bacteroidetes bacteria on its surface.</title>
        <authorList>
            <person name="Treitli S.C."/>
            <person name="Kolisko M."/>
            <person name="Husnik F."/>
            <person name="Keeling P."/>
            <person name="Hampl V."/>
        </authorList>
    </citation>
    <scope>NUCLEOTIDE SEQUENCE [LARGE SCALE GENOMIC DNA]</scope>
    <source>
        <strain evidence="1">ST1C</strain>
    </source>
</reference>
<comment type="caution">
    <text evidence="1">The sequence shown here is derived from an EMBL/GenBank/DDBJ whole genome shotgun (WGS) entry which is preliminary data.</text>
</comment>
<evidence type="ECO:0000313" key="2">
    <source>
        <dbReference type="Proteomes" id="UP000324800"/>
    </source>
</evidence>
<organism evidence="1 2">
    <name type="scientific">Streblomastix strix</name>
    <dbReference type="NCBI Taxonomy" id="222440"/>
    <lineage>
        <taxon>Eukaryota</taxon>
        <taxon>Metamonada</taxon>
        <taxon>Preaxostyla</taxon>
        <taxon>Oxymonadida</taxon>
        <taxon>Streblomastigidae</taxon>
        <taxon>Streblomastix</taxon>
    </lineage>
</organism>
<protein>
    <submittedName>
        <fullName evidence="1">Uncharacterized protein</fullName>
    </submittedName>
</protein>
<accession>A0A5J4WX50</accession>
<name>A0A5J4WX50_9EUKA</name>
<sequence length="187" mass="21515">MIDLAELIAELIDSKFQEVQIFRKLRQDKAKQISDTYIRATKFTTFNVAFAELLRGNINRILSVEEAEDWVLKHQKFPLPIQSLGIISNAASTTLEQQTPSQQQQITYNFRLKTVEVVAPVEKLLKIKEIGEIEKNREKEWIEVRDEILLASPVVYSNNSLSSPKTTPHQDQDGQPLRMCQLQQIHA</sequence>
<gene>
    <name evidence="1" type="ORF">EZS28_004846</name>
</gene>
<dbReference type="Proteomes" id="UP000324800">
    <property type="component" value="Unassembled WGS sequence"/>
</dbReference>
<dbReference type="EMBL" id="SNRW01000711">
    <property type="protein sequence ID" value="KAA6399637.1"/>
    <property type="molecule type" value="Genomic_DNA"/>
</dbReference>